<dbReference type="InterPro" id="IPR043502">
    <property type="entry name" value="DNA/RNA_pol_sf"/>
</dbReference>
<protein>
    <recommendedName>
        <fullName evidence="2">Reverse transcriptase domain-containing protein</fullName>
    </recommendedName>
</protein>
<comment type="caution">
    <text evidence="3">The sequence shown here is derived from an EMBL/GenBank/DDBJ whole genome shotgun (WGS) entry which is preliminary data.</text>
</comment>
<evidence type="ECO:0000256" key="1">
    <source>
        <dbReference type="SAM" id="MobiDB-lite"/>
    </source>
</evidence>
<dbReference type="SUPFAM" id="SSF56672">
    <property type="entry name" value="DNA/RNA polymerases"/>
    <property type="match status" value="1"/>
</dbReference>
<evidence type="ECO:0000259" key="2">
    <source>
        <dbReference type="Pfam" id="PF00078"/>
    </source>
</evidence>
<sequence>FLWQPPTVMASGSVQPWAWILPYGTRGWQHQRVWDHLRPQGMTPVNELLEGFMTPDADVYFEHREGSSPYYQAVLLASDRRTIPPGIARAEARRFRRPPSAAELAESVSQTRQAADDLYIQPAAAAGLPTVAPPGGAVIPRAQPPAVMPEGGLEPAAGAQTPAAPLAGGLSADAAGAQRGTVESTIHGPRGTPASLAETDPVQSEVGIFTAPSGTAVEFGDLQAHPVEEYPTTESYHDLRVIVATILVSRDRLRGRIVVSDVQLRESPSRDWPMLGPRPTQWCCSWLSHRHGGPLRHHRSLLMTDGIRIDDWGGAVHDAALGCWDEDFHCNMIDVSNSATIELLLGRTLRAECACQMDFVAPPLLGPKGKNKRNSSSLRLAVLEEATIFLGATKDSGVTMVYLDPITREPGKVERSAAILMPVSKAYEEAAELAKQGEDGGGACPAALGPRPQTLLRRMADCDLIEWHLSGEKSGKYRLIVDGRLPSCHFRDSDPVALASGAAFSAIEVDSAAPIQVGSVDIVNAFNNVQLPEALRDMFALPRARANLVNVSTAQGRAVRRGRYLFPVLKVIPMGWKLSLWACQQVLEYRASRLRGATESNAVVDHLPTPCLEPFARTEYVDNFFAFGKDREVVRGAAEEVQQELSGVDLPTHPQKVDVSTVKSLGRFNERWRSSREDELGYRPRDHALSLALLGGFDIDGPAPEVPEDKIDIDSSIWDGEWRRVLVRRWARSEAQVILEVRSMVLAHLHKTRAMANFGKRHLYLGDAMASILAVPKGRSSSRLMRVCRQIGGLNLAFNMTSRWRWLPSEHNPADRGSRRKQGDWAEASAKPHAPDPPAVVLPRPRHAPQNRDACGQRDSRVRAFAARLGRAFGVDFCPADAPVAAASSEAFDSSEPGLRADIAARRHRDYVTGSTVDELGPPLLGRRIVKKHQEARYKHMVGQLCLWCAAASGVIDSTAQLVSTGYLWSVVTFLLVAPSYCRQDQSPKGPRALAAWTLRPFESEHSAPPRTGGLGEPLSHDNTVLGRVGGLLSRVRAGLGATPPLLDLKYSSGAALFFLAAVDKGLDNLGPPTPCQLRHSGAIRELATHARPLAEIKKRGQQASDSSMGSHAVQRQAHTAAARISSQILRPLPARQL</sequence>
<feature type="compositionally biased region" description="Basic and acidic residues" evidence="1">
    <location>
        <begin position="812"/>
        <end position="824"/>
    </location>
</feature>
<organism evidence="3 4">
    <name type="scientific">Prorocentrum cordatum</name>
    <dbReference type="NCBI Taxonomy" id="2364126"/>
    <lineage>
        <taxon>Eukaryota</taxon>
        <taxon>Sar</taxon>
        <taxon>Alveolata</taxon>
        <taxon>Dinophyceae</taxon>
        <taxon>Prorocentrales</taxon>
        <taxon>Prorocentraceae</taxon>
        <taxon>Prorocentrum</taxon>
    </lineage>
</organism>
<feature type="region of interest" description="Disordered" evidence="1">
    <location>
        <begin position="809"/>
        <end position="857"/>
    </location>
</feature>
<keyword evidence="4" id="KW-1185">Reference proteome</keyword>
<evidence type="ECO:0000313" key="3">
    <source>
        <dbReference type="EMBL" id="CAK0899242.1"/>
    </source>
</evidence>
<name>A0ABN9XHN9_9DINO</name>
<dbReference type="EMBL" id="CAUYUJ010020571">
    <property type="protein sequence ID" value="CAK0899242.1"/>
    <property type="molecule type" value="Genomic_DNA"/>
</dbReference>
<feature type="non-terminal residue" evidence="3">
    <location>
        <position position="1"/>
    </location>
</feature>
<dbReference type="Pfam" id="PF00078">
    <property type="entry name" value="RVT_1"/>
    <property type="match status" value="1"/>
</dbReference>
<accession>A0ABN9XHN9</accession>
<feature type="domain" description="Reverse transcriptase" evidence="2">
    <location>
        <begin position="519"/>
        <end position="663"/>
    </location>
</feature>
<dbReference type="Proteomes" id="UP001189429">
    <property type="component" value="Unassembled WGS sequence"/>
</dbReference>
<proteinExistence type="predicted"/>
<gene>
    <name evidence="3" type="ORF">PCOR1329_LOCUS76807</name>
</gene>
<dbReference type="InterPro" id="IPR000477">
    <property type="entry name" value="RT_dom"/>
</dbReference>
<reference evidence="3" key="1">
    <citation type="submission" date="2023-10" db="EMBL/GenBank/DDBJ databases">
        <authorList>
            <person name="Chen Y."/>
            <person name="Shah S."/>
            <person name="Dougan E. K."/>
            <person name="Thang M."/>
            <person name="Chan C."/>
        </authorList>
    </citation>
    <scope>NUCLEOTIDE SEQUENCE [LARGE SCALE GENOMIC DNA]</scope>
</reference>
<evidence type="ECO:0000313" key="4">
    <source>
        <dbReference type="Proteomes" id="UP001189429"/>
    </source>
</evidence>